<evidence type="ECO:0000256" key="1">
    <source>
        <dbReference type="SAM" id="Phobius"/>
    </source>
</evidence>
<dbReference type="Proteomes" id="UP000265926">
    <property type="component" value="Unassembled WGS sequence"/>
</dbReference>
<evidence type="ECO:0000313" key="2">
    <source>
        <dbReference type="EMBL" id="RIJ46718.1"/>
    </source>
</evidence>
<dbReference type="EMBL" id="QWGR01000012">
    <property type="protein sequence ID" value="RIJ46718.1"/>
    <property type="molecule type" value="Genomic_DNA"/>
</dbReference>
<reference evidence="2 3" key="1">
    <citation type="submission" date="2018-08" db="EMBL/GenBank/DDBJ databases">
        <title>Pallidiluteibacterium maritimus gen. nov., sp. nov., isolated from coastal sediment.</title>
        <authorList>
            <person name="Zhou L.Y."/>
        </authorList>
    </citation>
    <scope>NUCLEOTIDE SEQUENCE [LARGE SCALE GENOMIC DNA]</scope>
    <source>
        <strain evidence="2 3">XSD2</strain>
    </source>
</reference>
<dbReference type="AlphaFoldDB" id="A0A399STL6"/>
<protein>
    <recommendedName>
        <fullName evidence="4">Tetratricopeptide repeat protein</fullName>
    </recommendedName>
</protein>
<comment type="caution">
    <text evidence="2">The sequence shown here is derived from an EMBL/GenBank/DDBJ whole genome shotgun (WGS) entry which is preliminary data.</text>
</comment>
<sequence length="369" mass="42926">MVFEKILGNLLNWGVTETRCMNTNFRKFIWFLPLILLTAVSCSSSKYITIEIPRKARQELPERIQSLVLVNRTVDDSYTDTPSDTLQNIFFKKAFDVDTVIHDLQSADTMLQALGKLLFESGRYDYVIPENRFIDHKENSFLSETMQWDEVKDLCETFQTDAVLSVDMFQTSVVTKYQRESYYNPADDAFYEIARAQMAVVYEALFRIYDPLEEKVIMREFMRDTIYWEDGAGSARELFSHFTTVKQGLSEAGIALALDFSEKISTVWNREQRLILSDKDDRMTQAENLVNENDWASAMELWKKVAAESSSKATKSKAAFNLAVGYELQGNVDEAIKWGLESYNTMFRQTTYDYLERLKLRRQELEKLK</sequence>
<name>A0A399STL6_9BACT</name>
<keyword evidence="1" id="KW-0812">Transmembrane</keyword>
<keyword evidence="3" id="KW-1185">Reference proteome</keyword>
<dbReference type="Pfam" id="PF19867">
    <property type="entry name" value="DUF6340"/>
    <property type="match status" value="1"/>
</dbReference>
<proteinExistence type="predicted"/>
<feature type="transmembrane region" description="Helical" evidence="1">
    <location>
        <begin position="28"/>
        <end position="48"/>
    </location>
</feature>
<evidence type="ECO:0008006" key="4">
    <source>
        <dbReference type="Google" id="ProtNLM"/>
    </source>
</evidence>
<evidence type="ECO:0000313" key="3">
    <source>
        <dbReference type="Proteomes" id="UP000265926"/>
    </source>
</evidence>
<accession>A0A399STL6</accession>
<organism evidence="2 3">
    <name type="scientific">Maribellus luteus</name>
    <dbReference type="NCBI Taxonomy" id="2305463"/>
    <lineage>
        <taxon>Bacteria</taxon>
        <taxon>Pseudomonadati</taxon>
        <taxon>Bacteroidota</taxon>
        <taxon>Bacteroidia</taxon>
        <taxon>Marinilabiliales</taxon>
        <taxon>Prolixibacteraceae</taxon>
        <taxon>Maribellus</taxon>
    </lineage>
</organism>
<keyword evidence="1" id="KW-1133">Transmembrane helix</keyword>
<gene>
    <name evidence="2" type="ORF">D1614_17465</name>
</gene>
<dbReference type="InterPro" id="IPR045921">
    <property type="entry name" value="DUF6340"/>
</dbReference>
<keyword evidence="1" id="KW-0472">Membrane</keyword>